<keyword evidence="3 5" id="KW-0472">Membrane</keyword>
<evidence type="ECO:0000313" key="7">
    <source>
        <dbReference type="Proteomes" id="UP001155144"/>
    </source>
</evidence>
<evidence type="ECO:0000256" key="5">
    <source>
        <dbReference type="SAM" id="Phobius"/>
    </source>
</evidence>
<organism evidence="6 7">
    <name type="scientific">Salinibacter ruber</name>
    <dbReference type="NCBI Taxonomy" id="146919"/>
    <lineage>
        <taxon>Bacteria</taxon>
        <taxon>Pseudomonadati</taxon>
        <taxon>Rhodothermota</taxon>
        <taxon>Rhodothermia</taxon>
        <taxon>Rhodothermales</taxon>
        <taxon>Salinibacteraceae</taxon>
        <taxon>Salinibacter</taxon>
    </lineage>
</organism>
<dbReference type="SUPFAM" id="SSF103473">
    <property type="entry name" value="MFS general substrate transporter"/>
    <property type="match status" value="1"/>
</dbReference>
<proteinExistence type="predicted"/>
<evidence type="ECO:0000313" key="6">
    <source>
        <dbReference type="EMBL" id="MCS4121897.1"/>
    </source>
</evidence>
<reference evidence="6" key="1">
    <citation type="submission" date="2022-08" db="EMBL/GenBank/DDBJ databases">
        <title>Genomic Encyclopedia of Type Strains, Phase V (KMG-V): Genome sequencing to study the core and pangenomes of soil and plant-associated prokaryotes.</title>
        <authorList>
            <person name="Whitman W."/>
        </authorList>
    </citation>
    <scope>NUCLEOTIDE SEQUENCE</scope>
    <source>
        <strain evidence="6">SP3026</strain>
    </source>
</reference>
<keyword evidence="2 5" id="KW-1133">Transmembrane helix</keyword>
<accession>A0A9X2V5V0</accession>
<evidence type="ECO:0000256" key="4">
    <source>
        <dbReference type="SAM" id="MobiDB-lite"/>
    </source>
</evidence>
<dbReference type="RefSeq" id="WP_423816448.1">
    <property type="nucleotide sequence ID" value="NZ_CALTSL010000005.1"/>
</dbReference>
<dbReference type="InterPro" id="IPR036259">
    <property type="entry name" value="MFS_trans_sf"/>
</dbReference>
<evidence type="ECO:0000256" key="1">
    <source>
        <dbReference type="ARBA" id="ARBA00022692"/>
    </source>
</evidence>
<dbReference type="GO" id="GO:0022857">
    <property type="term" value="F:transmembrane transporter activity"/>
    <property type="evidence" value="ECO:0007669"/>
    <property type="project" value="InterPro"/>
</dbReference>
<name>A0A9X2V5V0_9BACT</name>
<gene>
    <name evidence="6" type="ORF">GGP45_002250</name>
</gene>
<keyword evidence="1 5" id="KW-0812">Transmembrane</keyword>
<dbReference type="Pfam" id="PF07690">
    <property type="entry name" value="MFS_1"/>
    <property type="match status" value="1"/>
</dbReference>
<evidence type="ECO:0000256" key="3">
    <source>
        <dbReference type="ARBA" id="ARBA00023136"/>
    </source>
</evidence>
<comment type="caution">
    <text evidence="6">The sequence shown here is derived from an EMBL/GenBank/DDBJ whole genome shotgun (WGS) entry which is preliminary data.</text>
</comment>
<feature type="region of interest" description="Disordered" evidence="4">
    <location>
        <begin position="84"/>
        <end position="109"/>
    </location>
</feature>
<feature type="compositionally biased region" description="Low complexity" evidence="4">
    <location>
        <begin position="93"/>
        <end position="103"/>
    </location>
</feature>
<dbReference type="AlphaFoldDB" id="A0A9X2V5V0"/>
<sequence>MAATLPGQTPGLSLFIDAFIEDLRLSRSAVSWFYTGATVLGSLGLPLAGRLLDRYGPRRVAVVLIALPAASCAGMRWVSGWDWARPGPRRSSRPSWKGAARPTAGRRRA</sequence>
<dbReference type="EMBL" id="JANUBL010000003">
    <property type="protein sequence ID" value="MCS4121897.1"/>
    <property type="molecule type" value="Genomic_DNA"/>
</dbReference>
<feature type="transmembrane region" description="Helical" evidence="5">
    <location>
        <begin position="29"/>
        <end position="48"/>
    </location>
</feature>
<dbReference type="InterPro" id="IPR011701">
    <property type="entry name" value="MFS"/>
</dbReference>
<protein>
    <submittedName>
        <fullName evidence="6">MFS family permease</fullName>
    </submittedName>
</protein>
<dbReference type="Gene3D" id="1.20.1250.20">
    <property type="entry name" value="MFS general substrate transporter like domains"/>
    <property type="match status" value="1"/>
</dbReference>
<dbReference type="Proteomes" id="UP001155144">
    <property type="component" value="Unassembled WGS sequence"/>
</dbReference>
<evidence type="ECO:0000256" key="2">
    <source>
        <dbReference type="ARBA" id="ARBA00022989"/>
    </source>
</evidence>